<dbReference type="AlphaFoldDB" id="A0A147B915"/>
<evidence type="ECO:0000313" key="1">
    <source>
        <dbReference type="EMBL" id="JAR86875.1"/>
    </source>
</evidence>
<reference evidence="1" key="1">
    <citation type="submission" date="2016-03" db="EMBL/GenBank/DDBJ databases">
        <title>Gut transcriptome analysis on engorged females of Ornithodoros mimon (Acari: Argasidae) and phylogenetic inferences of soft ticks.</title>
        <authorList>
            <person name="Landulfo G.A."/>
            <person name="Giovanni D."/>
            <person name="Carvalho E."/>
            <person name="Junqueira-de-Azevedo I."/>
            <person name="Patane J."/>
            <person name="Mendoca R."/>
            <person name="Barros-Battesti D."/>
        </authorList>
    </citation>
    <scope>NUCLEOTIDE SEQUENCE</scope>
    <source>
        <strain evidence="1">Females</strain>
        <tissue evidence="1">Gut</tissue>
    </source>
</reference>
<proteinExistence type="predicted"/>
<dbReference type="EMBL" id="GEIB01001315">
    <property type="protein sequence ID" value="JAR86875.1"/>
    <property type="molecule type" value="Transcribed_RNA"/>
</dbReference>
<organism evidence="1">
    <name type="scientific">Alectorobius mimon</name>
    <dbReference type="NCBI Taxonomy" id="360319"/>
    <lineage>
        <taxon>Eukaryota</taxon>
        <taxon>Metazoa</taxon>
        <taxon>Ecdysozoa</taxon>
        <taxon>Arthropoda</taxon>
        <taxon>Chelicerata</taxon>
        <taxon>Arachnida</taxon>
        <taxon>Acari</taxon>
        <taxon>Parasitiformes</taxon>
        <taxon>Ixodida</taxon>
        <taxon>Ixodoidea</taxon>
        <taxon>Argasidae</taxon>
        <taxon>Ornithodorinae</taxon>
        <taxon>Alectorobius</taxon>
    </lineage>
</organism>
<accession>A0A147B915</accession>
<feature type="non-terminal residue" evidence="1">
    <location>
        <position position="1"/>
    </location>
</feature>
<sequence>HVRVFIMFSLREQNVTRDNVTGSVSHIGHITNRQFSPDYTIVHAGELSSEFASVQGSDGSSMMESRVEAPNLPATEAARWHAGAELQMSSSTVQVSVQVGLQFSESVAVNGGSSTLLLKRSCGPRQRGTCSECCVDPPRCRSRWGGCGCLASWTS</sequence>
<protein>
    <submittedName>
        <fullName evidence="1">Uncharacterized protein</fullName>
    </submittedName>
</protein>
<name>A0A147B915_9ACAR</name>